<comment type="caution">
    <text evidence="2">The sequence shown here is derived from an EMBL/GenBank/DDBJ whole genome shotgun (WGS) entry which is preliminary data.</text>
</comment>
<accession>A0A5B7D743</accession>
<keyword evidence="3" id="KW-1185">Reference proteome</keyword>
<evidence type="ECO:0000313" key="3">
    <source>
        <dbReference type="Proteomes" id="UP000324222"/>
    </source>
</evidence>
<proteinExistence type="predicted"/>
<organism evidence="2 3">
    <name type="scientific">Portunus trituberculatus</name>
    <name type="common">Swimming crab</name>
    <name type="synonym">Neptunus trituberculatus</name>
    <dbReference type="NCBI Taxonomy" id="210409"/>
    <lineage>
        <taxon>Eukaryota</taxon>
        <taxon>Metazoa</taxon>
        <taxon>Ecdysozoa</taxon>
        <taxon>Arthropoda</taxon>
        <taxon>Crustacea</taxon>
        <taxon>Multicrustacea</taxon>
        <taxon>Malacostraca</taxon>
        <taxon>Eumalacostraca</taxon>
        <taxon>Eucarida</taxon>
        <taxon>Decapoda</taxon>
        <taxon>Pleocyemata</taxon>
        <taxon>Brachyura</taxon>
        <taxon>Eubrachyura</taxon>
        <taxon>Portunoidea</taxon>
        <taxon>Portunidae</taxon>
        <taxon>Portuninae</taxon>
        <taxon>Portunus</taxon>
    </lineage>
</organism>
<feature type="region of interest" description="Disordered" evidence="1">
    <location>
        <begin position="1"/>
        <end position="39"/>
    </location>
</feature>
<evidence type="ECO:0000313" key="2">
    <source>
        <dbReference type="EMBL" id="MPC17110.1"/>
    </source>
</evidence>
<dbReference type="AlphaFoldDB" id="A0A5B7D743"/>
<evidence type="ECO:0000256" key="1">
    <source>
        <dbReference type="SAM" id="MobiDB-lite"/>
    </source>
</evidence>
<dbReference type="Proteomes" id="UP000324222">
    <property type="component" value="Unassembled WGS sequence"/>
</dbReference>
<feature type="compositionally biased region" description="Basic and acidic residues" evidence="1">
    <location>
        <begin position="1"/>
        <end position="11"/>
    </location>
</feature>
<sequence length="63" mass="6552">MTRRAGERRSPADAPRPPLPAAPSHWAAGRVMGGPPVRAALTPTHRHLALRLSGARSPAGLAT</sequence>
<reference evidence="2 3" key="1">
    <citation type="submission" date="2019-05" db="EMBL/GenBank/DDBJ databases">
        <title>Another draft genome of Portunus trituberculatus and its Hox gene families provides insights of decapod evolution.</title>
        <authorList>
            <person name="Jeong J.-H."/>
            <person name="Song I."/>
            <person name="Kim S."/>
            <person name="Choi T."/>
            <person name="Kim D."/>
            <person name="Ryu S."/>
            <person name="Kim W."/>
        </authorList>
    </citation>
    <scope>NUCLEOTIDE SEQUENCE [LARGE SCALE GENOMIC DNA]</scope>
    <source>
        <tissue evidence="2">Muscle</tissue>
    </source>
</reference>
<name>A0A5B7D743_PORTR</name>
<gene>
    <name evidence="2" type="ORF">E2C01_009956</name>
</gene>
<protein>
    <submittedName>
        <fullName evidence="2">Uncharacterized protein</fullName>
    </submittedName>
</protein>
<dbReference type="EMBL" id="VSRR010000559">
    <property type="protein sequence ID" value="MPC17110.1"/>
    <property type="molecule type" value="Genomic_DNA"/>
</dbReference>